<gene>
    <name evidence="3" type="ORF">MPHL21000_18410</name>
</gene>
<dbReference type="Gene3D" id="3.40.50.720">
    <property type="entry name" value="NAD(P)-binding Rossmann-like Domain"/>
    <property type="match status" value="1"/>
</dbReference>
<dbReference type="RefSeq" id="WP_236715790.1">
    <property type="nucleotide sequence ID" value="NZ_ANBO01000026.1"/>
</dbReference>
<dbReference type="Proteomes" id="UP000325690">
    <property type="component" value="Unassembled WGS sequence"/>
</dbReference>
<keyword evidence="4" id="KW-1185">Reference proteome</keyword>
<evidence type="ECO:0000256" key="1">
    <source>
        <dbReference type="ARBA" id="ARBA00006484"/>
    </source>
</evidence>
<dbReference type="EMBL" id="ANBP01000033">
    <property type="protein sequence ID" value="KAB7753610.1"/>
    <property type="molecule type" value="Genomic_DNA"/>
</dbReference>
<dbReference type="SUPFAM" id="SSF51735">
    <property type="entry name" value="NAD(P)-binding Rossmann-fold domains"/>
    <property type="match status" value="1"/>
</dbReference>
<comment type="caution">
    <text evidence="3">The sequence shown here is derived from an EMBL/GenBank/DDBJ whole genome shotgun (WGS) entry which is preliminary data.</text>
</comment>
<dbReference type="Pfam" id="PF00106">
    <property type="entry name" value="adh_short"/>
    <property type="match status" value="1"/>
</dbReference>
<dbReference type="GeneID" id="74305214"/>
<dbReference type="PANTHER" id="PTHR43669">
    <property type="entry name" value="5-KETO-D-GLUCONATE 5-REDUCTASE"/>
    <property type="match status" value="1"/>
</dbReference>
<protein>
    <submittedName>
        <fullName evidence="3">Short-chain dehydrogenase</fullName>
    </submittedName>
</protein>
<comment type="similarity">
    <text evidence="1">Belongs to the short-chain dehydrogenases/reductases (SDR) family.</text>
</comment>
<proteinExistence type="inferred from homology"/>
<evidence type="ECO:0000256" key="2">
    <source>
        <dbReference type="ARBA" id="ARBA00023002"/>
    </source>
</evidence>
<dbReference type="PRINTS" id="PR01397">
    <property type="entry name" value="DHBDHDRGNASE"/>
</dbReference>
<reference evidence="3 4" key="1">
    <citation type="submission" date="2012-10" db="EMBL/GenBank/DDBJ databases">
        <title>The draft sequence of the Mycobacterium pheli genome.</title>
        <authorList>
            <person name="Pettersson B.M.F."/>
            <person name="Das S."/>
            <person name="Dasgupta S."/>
            <person name="Bhattacharya A."/>
            <person name="Kirsebom L.A."/>
        </authorList>
    </citation>
    <scope>NUCLEOTIDE SEQUENCE [LARGE SCALE GENOMIC DNA]</scope>
    <source>
        <strain evidence="3 4">CCUG 21000</strain>
    </source>
</reference>
<dbReference type="InterPro" id="IPR002347">
    <property type="entry name" value="SDR_fam"/>
</dbReference>
<evidence type="ECO:0000313" key="3">
    <source>
        <dbReference type="EMBL" id="KAB7753610.1"/>
    </source>
</evidence>
<accession>A0A5N5UZF7</accession>
<dbReference type="InterPro" id="IPR036291">
    <property type="entry name" value="NAD(P)-bd_dom_sf"/>
</dbReference>
<dbReference type="PANTHER" id="PTHR43669:SF3">
    <property type="entry name" value="ALCOHOL DEHYDROGENASE, PUTATIVE (AFU_ORTHOLOGUE AFUA_3G03445)-RELATED"/>
    <property type="match status" value="1"/>
</dbReference>
<organism evidence="3 4">
    <name type="scientific">Mycolicibacterium phlei DSM 43239 = CCUG 21000</name>
    <dbReference type="NCBI Taxonomy" id="1226750"/>
    <lineage>
        <taxon>Bacteria</taxon>
        <taxon>Bacillati</taxon>
        <taxon>Actinomycetota</taxon>
        <taxon>Actinomycetes</taxon>
        <taxon>Mycobacteriales</taxon>
        <taxon>Mycobacteriaceae</taxon>
        <taxon>Mycolicibacterium</taxon>
    </lineage>
</organism>
<dbReference type="InterPro" id="IPR003560">
    <property type="entry name" value="DHB_DH"/>
</dbReference>
<dbReference type="GO" id="GO:0019290">
    <property type="term" value="P:siderophore biosynthetic process"/>
    <property type="evidence" value="ECO:0007669"/>
    <property type="project" value="InterPro"/>
</dbReference>
<name>A0A5N5UZF7_MYCPH</name>
<sequence>MSTTQNLSDRVAVITGASSGIGEATAKRLAAAGAKVALLARRADRLEKLSAEIAEAGGTALAIRVDVADAGAVRAAAERVAAEWGPADLVFNNAGVMLPGPIDEQRYDQWGRQIDVNIVGLMNVIGAFVPQLTAAPTRQV</sequence>
<dbReference type="GO" id="GO:0008667">
    <property type="term" value="F:2,3-dihydro-2,3-dihydroxybenzoate dehydrogenase activity"/>
    <property type="evidence" value="ECO:0007669"/>
    <property type="project" value="InterPro"/>
</dbReference>
<evidence type="ECO:0000313" key="4">
    <source>
        <dbReference type="Proteomes" id="UP000325690"/>
    </source>
</evidence>
<keyword evidence="2" id="KW-0560">Oxidoreductase</keyword>
<dbReference type="AlphaFoldDB" id="A0A5N5UZF7"/>